<evidence type="ECO:0000313" key="10">
    <source>
        <dbReference type="EMBL" id="PWR70815.1"/>
    </source>
</evidence>
<dbReference type="GeneID" id="97608222"/>
<dbReference type="Pfam" id="PF23023">
    <property type="entry name" value="Anti-Pycsar_Apyc1"/>
    <property type="match status" value="1"/>
</dbReference>
<feature type="binding site" evidence="8">
    <location>
        <position position="144"/>
    </location>
    <ligand>
        <name>Zn(2+)</name>
        <dbReference type="ChEBI" id="CHEBI:29105"/>
        <label>1</label>
        <note>catalytic</note>
    </ligand>
</feature>
<keyword evidence="5 8" id="KW-0255">Endonuclease</keyword>
<keyword evidence="11" id="KW-1185">Reference proteome</keyword>
<dbReference type="InterPro" id="IPR013471">
    <property type="entry name" value="RNase_Z/BN"/>
</dbReference>
<dbReference type="NCBIfam" id="TIGR02651">
    <property type="entry name" value="RNase_Z"/>
    <property type="match status" value="1"/>
</dbReference>
<dbReference type="Gene3D" id="3.60.15.10">
    <property type="entry name" value="Ribonuclease Z/Hydroxyacylglutathione hydrolase-like"/>
    <property type="match status" value="1"/>
</dbReference>
<proteinExistence type="inferred from homology"/>
<feature type="binding site" evidence="8">
    <location>
        <position position="277"/>
    </location>
    <ligand>
        <name>Zn(2+)</name>
        <dbReference type="ChEBI" id="CHEBI:29105"/>
        <label>2</label>
        <note>catalytic</note>
    </ligand>
</feature>
<feature type="binding site" evidence="8">
    <location>
        <position position="69"/>
    </location>
    <ligand>
        <name>Zn(2+)</name>
        <dbReference type="ChEBI" id="CHEBI:29105"/>
        <label>1</label>
        <note>catalytic</note>
    </ligand>
</feature>
<evidence type="ECO:0000256" key="5">
    <source>
        <dbReference type="ARBA" id="ARBA00022759"/>
    </source>
</evidence>
<comment type="similarity">
    <text evidence="8">Belongs to the RNase Z family.</text>
</comment>
<dbReference type="EC" id="3.1.26.11" evidence="8"/>
<organism evidence="10 11">
    <name type="scientific">Methanospirillum stamsii</name>
    <dbReference type="NCBI Taxonomy" id="1277351"/>
    <lineage>
        <taxon>Archaea</taxon>
        <taxon>Methanobacteriati</taxon>
        <taxon>Methanobacteriota</taxon>
        <taxon>Stenosarchaea group</taxon>
        <taxon>Methanomicrobia</taxon>
        <taxon>Methanomicrobiales</taxon>
        <taxon>Methanospirillaceae</taxon>
        <taxon>Methanospirillum</taxon>
    </lineage>
</organism>
<comment type="caution">
    <text evidence="10">The sequence shown here is derived from an EMBL/GenBank/DDBJ whole genome shotgun (WGS) entry which is preliminary data.</text>
</comment>
<keyword evidence="7 8" id="KW-0862">Zinc</keyword>
<evidence type="ECO:0000256" key="8">
    <source>
        <dbReference type="HAMAP-Rule" id="MF_01818"/>
    </source>
</evidence>
<keyword evidence="2 8" id="KW-0819">tRNA processing</keyword>
<feature type="binding site" evidence="8">
    <location>
        <position position="71"/>
    </location>
    <ligand>
        <name>Zn(2+)</name>
        <dbReference type="ChEBI" id="CHEBI:29105"/>
        <label>2</label>
        <note>catalytic</note>
    </ligand>
</feature>
<evidence type="ECO:0000256" key="3">
    <source>
        <dbReference type="ARBA" id="ARBA00022722"/>
    </source>
</evidence>
<dbReference type="GO" id="GO:0042781">
    <property type="term" value="F:3'-tRNA processing endoribonuclease activity"/>
    <property type="evidence" value="ECO:0007669"/>
    <property type="project" value="UniProtKB-UniRule"/>
</dbReference>
<evidence type="ECO:0000256" key="4">
    <source>
        <dbReference type="ARBA" id="ARBA00022723"/>
    </source>
</evidence>
<comment type="catalytic activity">
    <reaction evidence="8">
        <text>Endonucleolytic cleavage of RNA, removing extra 3' nucleotides from tRNA precursor, generating 3' termini of tRNAs. A 3'-hydroxy group is left at the tRNA terminus and a 5'-phosphoryl group is left at the trailer molecule.</text>
        <dbReference type="EC" id="3.1.26.11"/>
    </reaction>
</comment>
<dbReference type="GO" id="GO:0008270">
    <property type="term" value="F:zinc ion binding"/>
    <property type="evidence" value="ECO:0007669"/>
    <property type="project" value="UniProtKB-UniRule"/>
</dbReference>
<dbReference type="InterPro" id="IPR001279">
    <property type="entry name" value="Metallo-B-lactamas"/>
</dbReference>
<evidence type="ECO:0000256" key="7">
    <source>
        <dbReference type="ARBA" id="ARBA00022833"/>
    </source>
</evidence>
<evidence type="ECO:0000256" key="1">
    <source>
        <dbReference type="ARBA" id="ARBA00011738"/>
    </source>
</evidence>
<dbReference type="PANTHER" id="PTHR46018">
    <property type="entry name" value="ZINC PHOSPHODIESTERASE ELAC PROTEIN 1"/>
    <property type="match status" value="1"/>
</dbReference>
<protein>
    <recommendedName>
        <fullName evidence="8">Ribonuclease Z</fullName>
        <shortName evidence="8">RNase Z</shortName>
        <ecNumber evidence="8">3.1.26.11</ecNumber>
    </recommendedName>
    <alternativeName>
        <fullName evidence="8">tRNA 3 endonuclease</fullName>
    </alternativeName>
    <alternativeName>
        <fullName evidence="8">tRNase Z</fullName>
    </alternativeName>
</protein>
<feature type="binding site" evidence="8">
    <location>
        <position position="218"/>
    </location>
    <ligand>
        <name>Zn(2+)</name>
        <dbReference type="ChEBI" id="CHEBI:29105"/>
        <label>1</label>
        <note>catalytic</note>
    </ligand>
</feature>
<accession>A0A2V2MX19</accession>
<dbReference type="OrthoDB" id="85118at2157"/>
<evidence type="ECO:0000259" key="9">
    <source>
        <dbReference type="Pfam" id="PF12706"/>
    </source>
</evidence>
<sequence length="316" mass="35204">MEIISGETLQVFFLGTSGALPTISRNLPCILLKWGSHDLIFDCGEGSQRQMMKARAGFSPEVIYISHWHADHFLGVVGLLQTMSFNGREQPLTIVGPDCVHDMVIDITRLCRTRLGFPVESVKVKSGDILIYDGYSIRVFDADHGIPGVGYIFEENMRPGRFNREKAIELGIRPGPLFGKLQRGSDVTITVDGEERIISPEMVMGPLRSGRKVIYTGDTRPVLSELGDIGEDADLLIHDATFDHQEVERAKEFMHATASEAGMVAETLKAHRLALFHFSTRYTSTETHVTDAKTHFSGEIFAPNDLDIIDIPFRNE</sequence>
<keyword evidence="6 8" id="KW-0378">Hydrolase</keyword>
<dbReference type="Proteomes" id="UP000245934">
    <property type="component" value="Unassembled WGS sequence"/>
</dbReference>
<keyword evidence="3 8" id="KW-0540">Nuclease</keyword>
<dbReference type="SUPFAM" id="SSF56281">
    <property type="entry name" value="Metallo-hydrolase/oxidoreductase"/>
    <property type="match status" value="1"/>
</dbReference>
<feature type="binding site" evidence="8">
    <location>
        <position position="67"/>
    </location>
    <ligand>
        <name>Zn(2+)</name>
        <dbReference type="ChEBI" id="CHEBI:29105"/>
        <label>1</label>
        <note>catalytic</note>
    </ligand>
</feature>
<dbReference type="RefSeq" id="WP_109941949.1">
    <property type="nucleotide sequence ID" value="NZ_CP176366.1"/>
</dbReference>
<name>A0A2V2MX19_9EURY</name>
<dbReference type="NCBIfam" id="NF000801">
    <property type="entry name" value="PRK00055.1-3"/>
    <property type="match status" value="1"/>
</dbReference>
<evidence type="ECO:0000313" key="11">
    <source>
        <dbReference type="Proteomes" id="UP000245934"/>
    </source>
</evidence>
<comment type="subunit">
    <text evidence="1 8">Homodimer.</text>
</comment>
<dbReference type="CDD" id="cd07717">
    <property type="entry name" value="RNaseZ_ZiPD-like_MBL-fold"/>
    <property type="match status" value="1"/>
</dbReference>
<comment type="cofactor">
    <cofactor evidence="8">
        <name>Zn(2+)</name>
        <dbReference type="ChEBI" id="CHEBI:29105"/>
    </cofactor>
    <text evidence="8">Binds 2 Zn(2+) ions.</text>
</comment>
<feature type="binding site" evidence="8">
    <location>
        <position position="72"/>
    </location>
    <ligand>
        <name>Zn(2+)</name>
        <dbReference type="ChEBI" id="CHEBI:29105"/>
        <label>2</label>
        <note>catalytic</note>
    </ligand>
</feature>
<feature type="binding site" evidence="8">
    <location>
        <position position="218"/>
    </location>
    <ligand>
        <name>Zn(2+)</name>
        <dbReference type="ChEBI" id="CHEBI:29105"/>
        <label>2</label>
        <note>catalytic</note>
    </ligand>
</feature>
<feature type="domain" description="Metallo-beta-lactamase" evidence="9">
    <location>
        <begin position="208"/>
        <end position="278"/>
    </location>
</feature>
<comment type="function">
    <text evidence="8">Zinc phosphodiesterase, which displays some tRNA 3'-processing endonuclease activity. Probably involved in tRNA maturation, by removing a 3'-trailer from precursor tRNA.</text>
</comment>
<evidence type="ECO:0000256" key="2">
    <source>
        <dbReference type="ARBA" id="ARBA00022694"/>
    </source>
</evidence>
<dbReference type="EMBL" id="QGMZ01000039">
    <property type="protein sequence ID" value="PWR70815.1"/>
    <property type="molecule type" value="Genomic_DNA"/>
</dbReference>
<dbReference type="PANTHER" id="PTHR46018:SF2">
    <property type="entry name" value="ZINC PHOSPHODIESTERASE ELAC PROTEIN 1"/>
    <property type="match status" value="1"/>
</dbReference>
<dbReference type="HAMAP" id="MF_01818">
    <property type="entry name" value="RNase_Z_BN"/>
    <property type="match status" value="1"/>
</dbReference>
<evidence type="ECO:0000256" key="6">
    <source>
        <dbReference type="ARBA" id="ARBA00022801"/>
    </source>
</evidence>
<feature type="active site" description="Proton acceptor" evidence="8">
    <location>
        <position position="71"/>
    </location>
</feature>
<dbReference type="InterPro" id="IPR036866">
    <property type="entry name" value="RibonucZ/Hydroxyglut_hydro"/>
</dbReference>
<gene>
    <name evidence="8 10" type="primary">rnz</name>
    <name evidence="10" type="ORF">DLD82_15100</name>
</gene>
<keyword evidence="4 8" id="KW-0479">Metal-binding</keyword>
<dbReference type="AlphaFoldDB" id="A0A2V2MX19"/>
<reference evidence="10 11" key="1">
    <citation type="submission" date="2018-05" db="EMBL/GenBank/DDBJ databases">
        <title>Draft genome of Methanospirillum stamsii Pt1.</title>
        <authorList>
            <person name="Dueholm M.S."/>
            <person name="Nielsen P.H."/>
            <person name="Bakmann L.F."/>
            <person name="Otzen D.E."/>
        </authorList>
    </citation>
    <scope>NUCLEOTIDE SEQUENCE [LARGE SCALE GENOMIC DNA]</scope>
    <source>
        <strain evidence="10 11">Pt1</strain>
    </source>
</reference>
<dbReference type="Pfam" id="PF12706">
    <property type="entry name" value="Lactamase_B_2"/>
    <property type="match status" value="1"/>
</dbReference>